<dbReference type="PROSITE" id="PS50016">
    <property type="entry name" value="ZF_PHD_2"/>
    <property type="match status" value="1"/>
</dbReference>
<dbReference type="PROSITE" id="PS01359">
    <property type="entry name" value="ZF_PHD_1"/>
    <property type="match status" value="1"/>
</dbReference>
<dbReference type="InterPro" id="IPR038765">
    <property type="entry name" value="Papain-like_cys_pep_sf"/>
</dbReference>
<dbReference type="OrthoDB" id="10044509at2759"/>
<gene>
    <name evidence="1" type="ORF">PACLA_8A055702</name>
</gene>
<dbReference type="Proteomes" id="UP001152795">
    <property type="component" value="Unassembled WGS sequence"/>
</dbReference>
<protein>
    <submittedName>
        <fullName evidence="1">Calcium-responsive transcription factor</fullName>
    </submittedName>
</protein>
<accession>A0A6S7HQY4</accession>
<keyword evidence="2" id="KW-1185">Reference proteome</keyword>
<reference evidence="1" key="1">
    <citation type="submission" date="2020-04" db="EMBL/GenBank/DDBJ databases">
        <authorList>
            <person name="Alioto T."/>
            <person name="Alioto T."/>
            <person name="Gomez Garrido J."/>
        </authorList>
    </citation>
    <scope>NUCLEOTIDE SEQUENCE</scope>
    <source>
        <strain evidence="1">A484AB</strain>
    </source>
</reference>
<organism evidence="1 2">
    <name type="scientific">Paramuricea clavata</name>
    <name type="common">Red gorgonian</name>
    <name type="synonym">Violescent sea-whip</name>
    <dbReference type="NCBI Taxonomy" id="317549"/>
    <lineage>
        <taxon>Eukaryota</taxon>
        <taxon>Metazoa</taxon>
        <taxon>Cnidaria</taxon>
        <taxon>Anthozoa</taxon>
        <taxon>Octocorallia</taxon>
        <taxon>Malacalcyonacea</taxon>
        <taxon>Plexauridae</taxon>
        <taxon>Paramuricea</taxon>
    </lineage>
</organism>
<evidence type="ECO:0000313" key="2">
    <source>
        <dbReference type="Proteomes" id="UP001152795"/>
    </source>
</evidence>
<name>A0A6S7HQY4_PARCT</name>
<dbReference type="Gene3D" id="3.30.40.10">
    <property type="entry name" value="Zinc/RING finger domain, C3HC4 (zinc finger)"/>
    <property type="match status" value="1"/>
</dbReference>
<dbReference type="EMBL" id="CACRXK020005454">
    <property type="protein sequence ID" value="CAB4006243.1"/>
    <property type="molecule type" value="Genomic_DNA"/>
</dbReference>
<evidence type="ECO:0000313" key="1">
    <source>
        <dbReference type="EMBL" id="CAB4006243.1"/>
    </source>
</evidence>
<dbReference type="Gene3D" id="3.40.395.10">
    <property type="entry name" value="Adenoviral Proteinase, Chain A"/>
    <property type="match status" value="1"/>
</dbReference>
<comment type="caution">
    <text evidence="1">The sequence shown here is derived from an EMBL/GenBank/DDBJ whole genome shotgun (WGS) entry which is preliminary data.</text>
</comment>
<dbReference type="AlphaFoldDB" id="A0A6S7HQY4"/>
<dbReference type="SUPFAM" id="SSF57903">
    <property type="entry name" value="FYVE/PHD zinc finger"/>
    <property type="match status" value="1"/>
</dbReference>
<dbReference type="PANTHER" id="PTHR34718">
    <property type="entry name" value="PHD-TYPE DOMAIN-CONTAINING PROTEIN"/>
    <property type="match status" value="1"/>
</dbReference>
<dbReference type="SUPFAM" id="SSF54001">
    <property type="entry name" value="Cysteine proteinases"/>
    <property type="match status" value="1"/>
</dbReference>
<dbReference type="InterPro" id="IPR013083">
    <property type="entry name" value="Znf_RING/FYVE/PHD"/>
</dbReference>
<dbReference type="SMART" id="SM00249">
    <property type="entry name" value="PHD"/>
    <property type="match status" value="1"/>
</dbReference>
<dbReference type="InterPro" id="IPR001965">
    <property type="entry name" value="Znf_PHD"/>
</dbReference>
<dbReference type="PANTHER" id="PTHR34718:SF2">
    <property type="entry name" value="PHD-TYPE DOMAIN-CONTAINING PROTEIN"/>
    <property type="match status" value="1"/>
</dbReference>
<sequence>MVLEILPNIVLEVAPAKSPFIQPLNTGGHWVCCTTILTKPNSGTVRVVNSLYNRPSSHVVEHSCCLLRHSGCTMTFLNEKVQKQIGVSECGLFALAFATDLCYGLDPANQHYDQTTMRQHYVSCLESKAMVPFPKTTKRVPCHATCIKTQVDIFCICRQPDDHKQYVQCFCCQEWYHPTCADIPTTVINSKERWRCRKCLVSIA</sequence>
<dbReference type="Pfam" id="PF00628">
    <property type="entry name" value="PHD"/>
    <property type="match status" value="1"/>
</dbReference>
<dbReference type="InterPro" id="IPR019787">
    <property type="entry name" value="Znf_PHD-finger"/>
</dbReference>
<dbReference type="InterPro" id="IPR019786">
    <property type="entry name" value="Zinc_finger_PHD-type_CS"/>
</dbReference>
<proteinExistence type="predicted"/>
<dbReference type="InterPro" id="IPR011011">
    <property type="entry name" value="Znf_FYVE_PHD"/>
</dbReference>